<gene>
    <name evidence="1" type="ORF">OCV99_16220</name>
</gene>
<name>A0ABT2RRQ8_9FIRM</name>
<evidence type="ECO:0000313" key="1">
    <source>
        <dbReference type="EMBL" id="MCU6688048.1"/>
    </source>
</evidence>
<comment type="caution">
    <text evidence="1">The sequence shown here is derived from an EMBL/GenBank/DDBJ whole genome shotgun (WGS) entry which is preliminary data.</text>
</comment>
<accession>A0ABT2RRQ8</accession>
<protein>
    <submittedName>
        <fullName evidence="1">Uncharacterized protein</fullName>
    </submittedName>
</protein>
<reference evidence="1 2" key="1">
    <citation type="journal article" date="2021" name="ISME Commun">
        <title>Automated analysis of genomic sequences facilitates high-throughput and comprehensive description of bacteria.</title>
        <authorList>
            <person name="Hitch T.C.A."/>
        </authorList>
    </citation>
    <scope>NUCLEOTIDE SEQUENCE [LARGE SCALE GENOMIC DNA]</scope>
    <source>
        <strain evidence="1 2">Sanger_03</strain>
    </source>
</reference>
<evidence type="ECO:0000313" key="2">
    <source>
        <dbReference type="Proteomes" id="UP001652431"/>
    </source>
</evidence>
<dbReference type="RefSeq" id="WP_158371892.1">
    <property type="nucleotide sequence ID" value="NZ_JAOQJU010000033.1"/>
</dbReference>
<organism evidence="1 2">
    <name type="scientific">Dorea acetigenes</name>
    <dbReference type="NCBI Taxonomy" id="2981787"/>
    <lineage>
        <taxon>Bacteria</taxon>
        <taxon>Bacillati</taxon>
        <taxon>Bacillota</taxon>
        <taxon>Clostridia</taxon>
        <taxon>Lachnospirales</taxon>
        <taxon>Lachnospiraceae</taxon>
        <taxon>Dorea</taxon>
    </lineage>
</organism>
<sequence length="126" mass="14780">MKIRTDFVTNSSSSSFIIARKPKMNDKQKDAILRFVEKELLGKKILGPDSTEEEINKIFEEEWEFHGKDTQEKVRAALKAGKVVYSDWVSFEETEYYYADLFEEVWRIMEENGDGDFEGIETDLSY</sequence>
<dbReference type="Proteomes" id="UP001652431">
    <property type="component" value="Unassembled WGS sequence"/>
</dbReference>
<dbReference type="EMBL" id="JAOQJU010000033">
    <property type="protein sequence ID" value="MCU6688048.1"/>
    <property type="molecule type" value="Genomic_DNA"/>
</dbReference>
<keyword evidence="2" id="KW-1185">Reference proteome</keyword>
<proteinExistence type="predicted"/>